<comment type="caution">
    <text evidence="2">The sequence shown here is derived from an EMBL/GenBank/DDBJ whole genome shotgun (WGS) entry which is preliminary data.</text>
</comment>
<reference evidence="3" key="1">
    <citation type="journal article" date="2019" name="Int. J. Syst. Evol. Microbiol.">
        <title>The Global Catalogue of Microorganisms (GCM) 10K type strain sequencing project: providing services to taxonomists for standard genome sequencing and annotation.</title>
        <authorList>
            <consortium name="The Broad Institute Genomics Platform"/>
            <consortium name="The Broad Institute Genome Sequencing Center for Infectious Disease"/>
            <person name="Wu L."/>
            <person name="Ma J."/>
        </authorList>
    </citation>
    <scope>NUCLEOTIDE SEQUENCE [LARGE SCALE GENOMIC DNA]</scope>
    <source>
        <strain evidence="3">CGMCC 1.15180</strain>
    </source>
</reference>
<feature type="domain" description="Transposase IS110-like N-terminal" evidence="1">
    <location>
        <begin position="19"/>
        <end position="163"/>
    </location>
</feature>
<accession>A0ABW4VU52</accession>
<dbReference type="InterPro" id="IPR002525">
    <property type="entry name" value="Transp_IS110-like_N"/>
</dbReference>
<keyword evidence="3" id="KW-1185">Reference proteome</keyword>
<organism evidence="2 3">
    <name type="scientific">Belliella marina</name>
    <dbReference type="NCBI Taxonomy" id="1644146"/>
    <lineage>
        <taxon>Bacteria</taxon>
        <taxon>Pseudomonadati</taxon>
        <taxon>Bacteroidota</taxon>
        <taxon>Cytophagia</taxon>
        <taxon>Cytophagales</taxon>
        <taxon>Cyclobacteriaceae</taxon>
        <taxon>Belliella</taxon>
    </lineage>
</organism>
<dbReference type="RefSeq" id="WP_376887421.1">
    <property type="nucleotide sequence ID" value="NZ_JBHUHR010000041.1"/>
</dbReference>
<protein>
    <submittedName>
        <fullName evidence="2">Transposase</fullName>
    </submittedName>
</protein>
<dbReference type="PANTHER" id="PTHR33055:SF17">
    <property type="entry name" value="THIRD ORF IN TRANSPOSON ISC1491"/>
    <property type="match status" value="1"/>
</dbReference>
<sequence length="239" mass="27602">MPSTKVSKNSFKGQSIYIGIDCHHKSWKVTLLSDNFELKTMSRDPDPGSLVSYLELHYPGAEYKAVYESGFNGFTVCRELRRLRVDCQVVHAMDVPSTHKDRQQKSDKSDSRKLAQLLRSSGFKGIDVPPRHIEMDRKLLRQHFSLTRMLTAEKNRVKSTLFQFGIEIPERFSSSQSRSWSKVFIGWLRSISDIDPRLQLSINNYIETGLLIRKQLLEVTKQLRSLSQAGEYKEDFSLL</sequence>
<evidence type="ECO:0000313" key="3">
    <source>
        <dbReference type="Proteomes" id="UP001597361"/>
    </source>
</evidence>
<proteinExistence type="predicted"/>
<name>A0ABW4VU52_9BACT</name>
<dbReference type="InterPro" id="IPR047650">
    <property type="entry name" value="Transpos_IS110"/>
</dbReference>
<dbReference type="EMBL" id="JBHUHR010000041">
    <property type="protein sequence ID" value="MFD2036390.1"/>
    <property type="molecule type" value="Genomic_DNA"/>
</dbReference>
<dbReference type="Pfam" id="PF01548">
    <property type="entry name" value="DEDD_Tnp_IS110"/>
    <property type="match status" value="1"/>
</dbReference>
<dbReference type="Proteomes" id="UP001597361">
    <property type="component" value="Unassembled WGS sequence"/>
</dbReference>
<dbReference type="PANTHER" id="PTHR33055">
    <property type="entry name" value="TRANSPOSASE FOR INSERTION SEQUENCE ELEMENT IS1111A"/>
    <property type="match status" value="1"/>
</dbReference>
<gene>
    <name evidence="2" type="ORF">ACFSKL_16415</name>
</gene>
<feature type="non-terminal residue" evidence="2">
    <location>
        <position position="239"/>
    </location>
</feature>
<evidence type="ECO:0000313" key="2">
    <source>
        <dbReference type="EMBL" id="MFD2036390.1"/>
    </source>
</evidence>
<evidence type="ECO:0000259" key="1">
    <source>
        <dbReference type="Pfam" id="PF01548"/>
    </source>
</evidence>